<organism evidence="1 2">
    <name type="scientific">Niastella populi</name>
    <dbReference type="NCBI Taxonomy" id="550983"/>
    <lineage>
        <taxon>Bacteria</taxon>
        <taxon>Pseudomonadati</taxon>
        <taxon>Bacteroidota</taxon>
        <taxon>Chitinophagia</taxon>
        <taxon>Chitinophagales</taxon>
        <taxon>Chitinophagaceae</taxon>
        <taxon>Niastella</taxon>
    </lineage>
</organism>
<comment type="caution">
    <text evidence="1">The sequence shown here is derived from an EMBL/GenBank/DDBJ whole genome shotgun (WGS) entry which is preliminary data.</text>
</comment>
<dbReference type="OrthoDB" id="679137at2"/>
<dbReference type="EMBL" id="LWBP01000112">
    <property type="protein sequence ID" value="OQP63028.1"/>
    <property type="molecule type" value="Genomic_DNA"/>
</dbReference>
<protein>
    <submittedName>
        <fullName evidence="1">Uncharacterized protein</fullName>
    </submittedName>
</protein>
<gene>
    <name evidence="1" type="ORF">A4R26_17785</name>
</gene>
<proteinExistence type="predicted"/>
<accession>A0A1V9FXM2</accession>
<dbReference type="RefSeq" id="WP_081163910.1">
    <property type="nucleotide sequence ID" value="NZ_LWBP01000112.1"/>
</dbReference>
<reference evidence="2" key="1">
    <citation type="submission" date="2016-04" db="EMBL/GenBank/DDBJ databases">
        <authorList>
            <person name="Chen L."/>
            <person name="Zhuang W."/>
            <person name="Wang G."/>
        </authorList>
    </citation>
    <scope>NUCLEOTIDE SEQUENCE [LARGE SCALE GENOMIC DNA]</scope>
    <source>
        <strain evidence="2">208</strain>
    </source>
</reference>
<dbReference type="AlphaFoldDB" id="A0A1V9FXM2"/>
<evidence type="ECO:0000313" key="1">
    <source>
        <dbReference type="EMBL" id="OQP63028.1"/>
    </source>
</evidence>
<name>A0A1V9FXM2_9BACT</name>
<dbReference type="Proteomes" id="UP000192276">
    <property type="component" value="Unassembled WGS sequence"/>
</dbReference>
<evidence type="ECO:0000313" key="2">
    <source>
        <dbReference type="Proteomes" id="UP000192276"/>
    </source>
</evidence>
<keyword evidence="2" id="KW-1185">Reference proteome</keyword>
<sequence>MKKKTFTLVNATSSTTTHTFENTTTAERLLLDNAMPVPPSEETVARLNAIAREYPFCAYMKQNNNLFLL</sequence>